<dbReference type="STRING" id="578942.SAMN05216289_10490"/>
<keyword evidence="2" id="KW-1185">Reference proteome</keyword>
<evidence type="ECO:0008006" key="3">
    <source>
        <dbReference type="Google" id="ProtNLM"/>
    </source>
</evidence>
<dbReference type="Proteomes" id="UP000198575">
    <property type="component" value="Unassembled WGS sequence"/>
</dbReference>
<organism evidence="1 2">
    <name type="scientific">Dokdonella immobilis</name>
    <dbReference type="NCBI Taxonomy" id="578942"/>
    <lineage>
        <taxon>Bacteria</taxon>
        <taxon>Pseudomonadati</taxon>
        <taxon>Pseudomonadota</taxon>
        <taxon>Gammaproteobacteria</taxon>
        <taxon>Lysobacterales</taxon>
        <taxon>Rhodanobacteraceae</taxon>
        <taxon>Dokdonella</taxon>
    </lineage>
</organism>
<evidence type="ECO:0000313" key="1">
    <source>
        <dbReference type="EMBL" id="SFN09932.1"/>
    </source>
</evidence>
<proteinExistence type="predicted"/>
<name>A0A1I4W9E1_9GAMM</name>
<dbReference type="EMBL" id="FOVF01000004">
    <property type="protein sequence ID" value="SFN09932.1"/>
    <property type="molecule type" value="Genomic_DNA"/>
</dbReference>
<dbReference type="RefSeq" id="WP_139224854.1">
    <property type="nucleotide sequence ID" value="NZ_FOVF01000004.1"/>
</dbReference>
<dbReference type="PANTHER" id="PTHR36220">
    <property type="entry name" value="UNNAMED PRODUCT"/>
    <property type="match status" value="1"/>
</dbReference>
<dbReference type="AlphaFoldDB" id="A0A1I4W9E1"/>
<sequence>MIREQGTCLQTSACRGLRHMRSTARLALIATVWLAAGAGLPQRADAETWIPRAQGFFGLQGDHLGTSIAIRTVLGSNNTRVVTRVYVGVPDRDVGAMADAGEVQIFDPAPNGWEYVGSLFSNVSQAGAHFGASIAVDDGTVLVGAPDYTNGATSGAGRIEFWVDSGTPTLTFRGARTGNGGNFGSDVAIDGIMAVASVPNAGGGSGCIATYRYNASNTTWENFPNVPSLRCGSSGAALGASVAIKQITDQAFLVIAGAPGESQGANLLAGAAHVYAPSTSQTTDGGLIEVGTLAAQPPGAFEVFGTSVGIDANFVYVGATGRDNGAGRVGSVTIFKPAFIIGYDYLAEYFPSPPATVGGLCGASLSVDEVYGQFIMGCPNSTGTVAHEGTARVYRQFEFLGQTVWTDSVLGFGQLAHGGDGLGRSVVMSGDHAFVGAPDANFPPPQTGNGVWKEFQPDVIFRNGFQ</sequence>
<gene>
    <name evidence="1" type="ORF">SAMN05216289_10490</name>
</gene>
<protein>
    <recommendedName>
        <fullName evidence="3">FG-GAP repeat-containing protein</fullName>
    </recommendedName>
</protein>
<evidence type="ECO:0000313" key="2">
    <source>
        <dbReference type="Proteomes" id="UP000198575"/>
    </source>
</evidence>
<reference evidence="1 2" key="1">
    <citation type="submission" date="2016-10" db="EMBL/GenBank/DDBJ databases">
        <authorList>
            <person name="de Groot N.N."/>
        </authorList>
    </citation>
    <scope>NUCLEOTIDE SEQUENCE [LARGE SCALE GENOMIC DNA]</scope>
    <source>
        <strain evidence="1 2">CGMCC 1.7659</strain>
    </source>
</reference>
<dbReference type="OrthoDB" id="9782766at2"/>
<dbReference type="Gene3D" id="2.130.10.130">
    <property type="entry name" value="Integrin alpha, N-terminal"/>
    <property type="match status" value="1"/>
</dbReference>
<dbReference type="PANTHER" id="PTHR36220:SF1">
    <property type="entry name" value="GAMMA TUBULIN COMPLEX COMPONENT C-TERMINAL DOMAIN-CONTAINING PROTEIN"/>
    <property type="match status" value="1"/>
</dbReference>
<accession>A0A1I4W9E1</accession>
<dbReference type="InterPro" id="IPR028994">
    <property type="entry name" value="Integrin_alpha_N"/>
</dbReference>